<dbReference type="PANTHER" id="PTHR43112:SF3">
    <property type="entry name" value="FERREDOXIN-2, CHLOROPLASTIC"/>
    <property type="match status" value="1"/>
</dbReference>
<dbReference type="PROSITE" id="PS00197">
    <property type="entry name" value="2FE2S_FER_1"/>
    <property type="match status" value="1"/>
</dbReference>
<reference evidence="10 11" key="1">
    <citation type="journal article" date="2014" name="PLoS Genet.">
        <title>Phylogenetically driven sequencing of extremely halophilic archaea reveals strategies for static and dynamic osmo-response.</title>
        <authorList>
            <person name="Becker E.A."/>
            <person name="Seitzer P.M."/>
            <person name="Tritt A."/>
            <person name="Larsen D."/>
            <person name="Krusor M."/>
            <person name="Yao A.I."/>
            <person name="Wu D."/>
            <person name="Madern D."/>
            <person name="Eisen J.A."/>
            <person name="Darling A.E."/>
            <person name="Facciotti M.T."/>
        </authorList>
    </citation>
    <scope>NUCLEOTIDE SEQUENCE [LARGE SCALE GENOMIC DNA]</scope>
    <source>
        <strain evidence="10 11">JCM 13552</strain>
    </source>
</reference>
<dbReference type="GO" id="GO:0046872">
    <property type="term" value="F:metal ion binding"/>
    <property type="evidence" value="ECO:0007669"/>
    <property type="project" value="UniProtKB-KW"/>
</dbReference>
<evidence type="ECO:0000256" key="1">
    <source>
        <dbReference type="ARBA" id="ARBA00007874"/>
    </source>
</evidence>
<evidence type="ECO:0000256" key="4">
    <source>
        <dbReference type="ARBA" id="ARBA00022723"/>
    </source>
</evidence>
<keyword evidence="2" id="KW-0813">Transport</keyword>
<sequence length="103" mass="11373">MSHIVVIEFEDETHELEVDEDEYILDAGLNSGLDLPFSCREGNCTTCTGELLDGEVDQSEGTALDKKDRKDGYVLLCSAYPQDKCHVQAGGKVQEDMLGIDIF</sequence>
<dbReference type="GO" id="GO:0009055">
    <property type="term" value="F:electron transfer activity"/>
    <property type="evidence" value="ECO:0007669"/>
    <property type="project" value="InterPro"/>
</dbReference>
<evidence type="ECO:0000256" key="8">
    <source>
        <dbReference type="ARBA" id="ARBA00034078"/>
    </source>
</evidence>
<evidence type="ECO:0000256" key="5">
    <source>
        <dbReference type="ARBA" id="ARBA00022982"/>
    </source>
</evidence>
<dbReference type="InterPro" id="IPR001041">
    <property type="entry name" value="2Fe-2S_ferredoxin-type"/>
</dbReference>
<keyword evidence="3" id="KW-0001">2Fe-2S</keyword>
<dbReference type="RefSeq" id="WP_007737146.1">
    <property type="nucleotide sequence ID" value="NZ_AOMF01000037.1"/>
</dbReference>
<dbReference type="InterPro" id="IPR036010">
    <property type="entry name" value="2Fe-2S_ferredoxin-like_sf"/>
</dbReference>
<feature type="domain" description="2Fe-2S ferredoxin-type" evidence="9">
    <location>
        <begin position="10"/>
        <end position="82"/>
    </location>
</feature>
<dbReference type="Gene3D" id="3.10.20.30">
    <property type="match status" value="1"/>
</dbReference>
<comment type="similarity">
    <text evidence="1">Belongs to the 2Fe2S plant-type ferredoxin family.</text>
</comment>
<dbReference type="AlphaFoldDB" id="M0NFB2"/>
<gene>
    <name evidence="10" type="ORF">C451_02238</name>
</gene>
<evidence type="ECO:0000256" key="2">
    <source>
        <dbReference type="ARBA" id="ARBA00022448"/>
    </source>
</evidence>
<dbReference type="PATRIC" id="fig|1227457.3.peg.400"/>
<dbReference type="eggNOG" id="arCOG02843">
    <property type="taxonomic scope" value="Archaea"/>
</dbReference>
<keyword evidence="7" id="KW-0411">Iron-sulfur</keyword>
<comment type="cofactor">
    <cofactor evidence="8">
        <name>[2Fe-2S] cluster</name>
        <dbReference type="ChEBI" id="CHEBI:190135"/>
    </cofactor>
</comment>
<accession>M0NFB2</accession>
<dbReference type="Pfam" id="PF00111">
    <property type="entry name" value="Fer2"/>
    <property type="match status" value="1"/>
</dbReference>
<evidence type="ECO:0000259" key="9">
    <source>
        <dbReference type="Pfam" id="PF00111"/>
    </source>
</evidence>
<dbReference type="NCBIfam" id="TIGR02008">
    <property type="entry name" value="fdx_plant"/>
    <property type="match status" value="1"/>
</dbReference>
<dbReference type="InterPro" id="IPR012675">
    <property type="entry name" value="Beta-grasp_dom_sf"/>
</dbReference>
<dbReference type="OrthoDB" id="235534at2157"/>
<organism evidence="10 11">
    <name type="scientific">Halococcus thailandensis JCM 13552</name>
    <dbReference type="NCBI Taxonomy" id="1227457"/>
    <lineage>
        <taxon>Archaea</taxon>
        <taxon>Methanobacteriati</taxon>
        <taxon>Methanobacteriota</taxon>
        <taxon>Stenosarchaea group</taxon>
        <taxon>Halobacteria</taxon>
        <taxon>Halobacteriales</taxon>
        <taxon>Halococcaceae</taxon>
        <taxon>Halococcus</taxon>
    </lineage>
</organism>
<comment type="caution">
    <text evidence="10">The sequence shown here is derived from an EMBL/GenBank/DDBJ whole genome shotgun (WGS) entry which is preliminary data.</text>
</comment>
<protein>
    <submittedName>
        <fullName evidence="10">Ferredoxin I</fullName>
    </submittedName>
</protein>
<dbReference type="SUPFAM" id="SSF54292">
    <property type="entry name" value="2Fe-2S ferredoxin-like"/>
    <property type="match status" value="1"/>
</dbReference>
<dbReference type="STRING" id="1227457.C451_02238"/>
<name>M0NFB2_9EURY</name>
<keyword evidence="4" id="KW-0479">Metal-binding</keyword>
<evidence type="ECO:0000313" key="10">
    <source>
        <dbReference type="EMBL" id="EMA56506.1"/>
    </source>
</evidence>
<evidence type="ECO:0000256" key="3">
    <source>
        <dbReference type="ARBA" id="ARBA00022714"/>
    </source>
</evidence>
<dbReference type="PANTHER" id="PTHR43112">
    <property type="entry name" value="FERREDOXIN"/>
    <property type="match status" value="1"/>
</dbReference>
<proteinExistence type="inferred from homology"/>
<dbReference type="InterPro" id="IPR006058">
    <property type="entry name" value="2Fe2S_fd_BS"/>
</dbReference>
<evidence type="ECO:0000313" key="11">
    <source>
        <dbReference type="Proteomes" id="UP000011680"/>
    </source>
</evidence>
<dbReference type="GO" id="GO:0051537">
    <property type="term" value="F:2 iron, 2 sulfur cluster binding"/>
    <property type="evidence" value="ECO:0007669"/>
    <property type="project" value="UniProtKB-KW"/>
</dbReference>
<dbReference type="Proteomes" id="UP000011680">
    <property type="component" value="Unassembled WGS sequence"/>
</dbReference>
<evidence type="ECO:0000256" key="6">
    <source>
        <dbReference type="ARBA" id="ARBA00023004"/>
    </source>
</evidence>
<keyword evidence="6" id="KW-0408">Iron</keyword>
<dbReference type="InterPro" id="IPR010241">
    <property type="entry name" value="Fd_pln"/>
</dbReference>
<keyword evidence="5" id="KW-0249">Electron transport</keyword>
<evidence type="ECO:0000256" key="7">
    <source>
        <dbReference type="ARBA" id="ARBA00023014"/>
    </source>
</evidence>
<keyword evidence="11" id="KW-1185">Reference proteome</keyword>
<dbReference type="CDD" id="cd00207">
    <property type="entry name" value="fer2"/>
    <property type="match status" value="1"/>
</dbReference>
<dbReference type="GO" id="GO:0022900">
    <property type="term" value="P:electron transport chain"/>
    <property type="evidence" value="ECO:0007669"/>
    <property type="project" value="InterPro"/>
</dbReference>
<dbReference type="EMBL" id="AOMF01000037">
    <property type="protein sequence ID" value="EMA56506.1"/>
    <property type="molecule type" value="Genomic_DNA"/>
</dbReference>